<evidence type="ECO:0000313" key="1">
    <source>
        <dbReference type="EMBL" id="KIM37762.1"/>
    </source>
</evidence>
<dbReference type="EMBL" id="KN831795">
    <property type="protein sequence ID" value="KIM37762.1"/>
    <property type="molecule type" value="Genomic_DNA"/>
</dbReference>
<dbReference type="HOGENOM" id="CLU_1475336_0_0_1"/>
<dbReference type="Proteomes" id="UP000053424">
    <property type="component" value="Unassembled WGS sequence"/>
</dbReference>
<gene>
    <name evidence="1" type="ORF">M413DRAFT_255193</name>
</gene>
<accession>A0A0C2Y9Q9</accession>
<dbReference type="InterPro" id="IPR032675">
    <property type="entry name" value="LRR_dom_sf"/>
</dbReference>
<protein>
    <recommendedName>
        <fullName evidence="3">F-box domain-containing protein</fullName>
    </recommendedName>
</protein>
<dbReference type="AlphaFoldDB" id="A0A0C2Y9Q9"/>
<reference evidence="1 2" key="1">
    <citation type="submission" date="2014-04" db="EMBL/GenBank/DDBJ databases">
        <authorList>
            <consortium name="DOE Joint Genome Institute"/>
            <person name="Kuo A."/>
            <person name="Gay G."/>
            <person name="Dore J."/>
            <person name="Kohler A."/>
            <person name="Nagy L.G."/>
            <person name="Floudas D."/>
            <person name="Copeland A."/>
            <person name="Barry K.W."/>
            <person name="Cichocki N."/>
            <person name="Veneault-Fourrey C."/>
            <person name="LaButti K."/>
            <person name="Lindquist E.A."/>
            <person name="Lipzen A."/>
            <person name="Lundell T."/>
            <person name="Morin E."/>
            <person name="Murat C."/>
            <person name="Sun H."/>
            <person name="Tunlid A."/>
            <person name="Henrissat B."/>
            <person name="Grigoriev I.V."/>
            <person name="Hibbett D.S."/>
            <person name="Martin F."/>
            <person name="Nordberg H.P."/>
            <person name="Cantor M.N."/>
            <person name="Hua S.X."/>
        </authorList>
    </citation>
    <scope>NUCLEOTIDE SEQUENCE [LARGE SCALE GENOMIC DNA]</scope>
    <source>
        <strain evidence="2">h7</strain>
    </source>
</reference>
<sequence>MAALALPGSIVMRFLDQHAATLKHLNLQHTKPSASQSPANLSLLPLPVLPHLETLIIQNGWDDQEAASKEGLDAALGYIHHSWDTLTTLVMDHCAFNLHDLGTLLDLLWRRNADGGGGLKRLFVSIQVLNPQVLDILAEKLPQLEILQVNFKDLRSNDGVEAGTVLRHLMPQVRLPPFVGPLV</sequence>
<evidence type="ECO:0000313" key="2">
    <source>
        <dbReference type="Proteomes" id="UP000053424"/>
    </source>
</evidence>
<dbReference type="Gene3D" id="3.80.10.10">
    <property type="entry name" value="Ribonuclease Inhibitor"/>
    <property type="match status" value="1"/>
</dbReference>
<dbReference type="SUPFAM" id="SSF52047">
    <property type="entry name" value="RNI-like"/>
    <property type="match status" value="1"/>
</dbReference>
<evidence type="ECO:0008006" key="3">
    <source>
        <dbReference type="Google" id="ProtNLM"/>
    </source>
</evidence>
<dbReference type="OrthoDB" id="2997904at2759"/>
<organism evidence="1 2">
    <name type="scientific">Hebeloma cylindrosporum</name>
    <dbReference type="NCBI Taxonomy" id="76867"/>
    <lineage>
        <taxon>Eukaryota</taxon>
        <taxon>Fungi</taxon>
        <taxon>Dikarya</taxon>
        <taxon>Basidiomycota</taxon>
        <taxon>Agaricomycotina</taxon>
        <taxon>Agaricomycetes</taxon>
        <taxon>Agaricomycetidae</taxon>
        <taxon>Agaricales</taxon>
        <taxon>Agaricineae</taxon>
        <taxon>Hymenogastraceae</taxon>
        <taxon>Hebeloma</taxon>
    </lineage>
</organism>
<keyword evidence="2" id="KW-1185">Reference proteome</keyword>
<name>A0A0C2Y9Q9_HEBCY</name>
<proteinExistence type="predicted"/>
<reference evidence="2" key="2">
    <citation type="submission" date="2015-01" db="EMBL/GenBank/DDBJ databases">
        <title>Evolutionary Origins and Diversification of the Mycorrhizal Mutualists.</title>
        <authorList>
            <consortium name="DOE Joint Genome Institute"/>
            <consortium name="Mycorrhizal Genomics Consortium"/>
            <person name="Kohler A."/>
            <person name="Kuo A."/>
            <person name="Nagy L.G."/>
            <person name="Floudas D."/>
            <person name="Copeland A."/>
            <person name="Barry K.W."/>
            <person name="Cichocki N."/>
            <person name="Veneault-Fourrey C."/>
            <person name="LaButti K."/>
            <person name="Lindquist E.A."/>
            <person name="Lipzen A."/>
            <person name="Lundell T."/>
            <person name="Morin E."/>
            <person name="Murat C."/>
            <person name="Riley R."/>
            <person name="Ohm R."/>
            <person name="Sun H."/>
            <person name="Tunlid A."/>
            <person name="Henrissat B."/>
            <person name="Grigoriev I.V."/>
            <person name="Hibbett D.S."/>
            <person name="Martin F."/>
        </authorList>
    </citation>
    <scope>NUCLEOTIDE SEQUENCE [LARGE SCALE GENOMIC DNA]</scope>
    <source>
        <strain evidence="2">h7</strain>
    </source>
</reference>